<dbReference type="GeneID" id="113147407"/>
<reference evidence="3" key="1">
    <citation type="submission" date="2025-08" db="UniProtKB">
        <authorList>
            <consortium name="RefSeq"/>
        </authorList>
    </citation>
    <scope>IDENTIFICATION</scope>
</reference>
<organism evidence="2 3">
    <name type="scientific">Cyclospora cayetanensis</name>
    <dbReference type="NCBI Taxonomy" id="88456"/>
    <lineage>
        <taxon>Eukaryota</taxon>
        <taxon>Sar</taxon>
        <taxon>Alveolata</taxon>
        <taxon>Apicomplexa</taxon>
        <taxon>Conoidasida</taxon>
        <taxon>Coccidia</taxon>
        <taxon>Eucoccidiorida</taxon>
        <taxon>Eimeriorina</taxon>
        <taxon>Eimeriidae</taxon>
        <taxon>Cyclospora</taxon>
    </lineage>
</organism>
<name>A0A6P6S304_9EIME</name>
<dbReference type="RefSeq" id="XP_026193665.1">
    <property type="nucleotide sequence ID" value="XM_026337880.1"/>
</dbReference>
<dbReference type="OrthoDB" id="348986at2759"/>
<feature type="compositionally biased region" description="Low complexity" evidence="1">
    <location>
        <begin position="47"/>
        <end position="90"/>
    </location>
</feature>
<evidence type="ECO:0000256" key="1">
    <source>
        <dbReference type="SAM" id="MobiDB-lite"/>
    </source>
</evidence>
<keyword evidence="2" id="KW-1185">Reference proteome</keyword>
<sequence>MAPPALFESTLQQQQQEDDEQQQQQVEEGFPLASGASLRRRQRGPLAPTTTTTAAAAAAAGAQVPTPTAVGKSSSNSSNSSSSSSRSSSNTKGNDFTAPQPALWQSMQSKQQDGHVLLPYLTVPAADAAQHSRAFGLPLPSLSVSAAGAAAAAAAAAAATLRISLKEIFGSVSPLPQGSAAFGGSATLELQRILRVLSSAAAPRRFLACLLPHSFVAAVQSLLQLATGRRRSRLQLQRCGGSLSLAVAVPNGLLLQQQQQHAELLPHCVCIADGCSSEGRSRLIDSGGCLCLTAAPLPAAAAATCVYRQQLSVHASQQQQQPPNWQPRRYEQLLLGSTAHDRLVLSCGQSDSLADALLNPQQRIPPSASSNGRPCRSVCCALFLGGGETAASTKSPGAAVHLLLAYSDGSLQLLRQRRAAFAAAAAASLWSGSGRSFRSRAALPQASETPPVSS</sequence>
<proteinExistence type="predicted"/>
<accession>A0A6P6S304</accession>
<evidence type="ECO:0000313" key="2">
    <source>
        <dbReference type="Proteomes" id="UP000515125"/>
    </source>
</evidence>
<dbReference type="Proteomes" id="UP000515125">
    <property type="component" value="Unplaced"/>
</dbReference>
<protein>
    <submittedName>
        <fullName evidence="3">Uncharacterized protein LOC113147407</fullName>
    </submittedName>
</protein>
<feature type="region of interest" description="Disordered" evidence="1">
    <location>
        <begin position="1"/>
        <end position="99"/>
    </location>
</feature>
<gene>
    <name evidence="3" type="primary">LOC113147407</name>
</gene>
<evidence type="ECO:0000313" key="3">
    <source>
        <dbReference type="RefSeq" id="XP_026193665.1"/>
    </source>
</evidence>
<dbReference type="AlphaFoldDB" id="A0A6P6S304"/>